<dbReference type="AlphaFoldDB" id="A0AAN3DC25"/>
<dbReference type="EMBL" id="AAXF02000036">
    <property type="protein sequence ID" value="EDO13668.1"/>
    <property type="molecule type" value="Genomic_DNA"/>
</dbReference>
<name>A0AAN3DC25_BACO1</name>
<organism evidence="1 2">
    <name type="scientific">Bacteroides ovatus (strain ATCC 8483 / DSM 1896 / JCM 5824 / BCRC 10623 / CCUG 4943 / NCTC 11153)</name>
    <dbReference type="NCBI Taxonomy" id="411476"/>
    <lineage>
        <taxon>Bacteria</taxon>
        <taxon>Pseudomonadati</taxon>
        <taxon>Bacteroidota</taxon>
        <taxon>Bacteroidia</taxon>
        <taxon>Bacteroidales</taxon>
        <taxon>Bacteroidaceae</taxon>
        <taxon>Bacteroides</taxon>
    </lineage>
</organism>
<protein>
    <submittedName>
        <fullName evidence="1">Uncharacterized protein</fullName>
    </submittedName>
</protein>
<reference evidence="1 2" key="1">
    <citation type="submission" date="2007-03" db="EMBL/GenBank/DDBJ databases">
        <authorList>
            <person name="Fulton L."/>
            <person name="Clifton S."/>
            <person name="Fulton B."/>
            <person name="Xu J."/>
            <person name="Minx P."/>
            <person name="Pepin K.H."/>
            <person name="Johnson M."/>
            <person name="Thiruvilangam P."/>
            <person name="Bhonagiri V."/>
            <person name="Nash W.E."/>
            <person name="Mardis E.R."/>
            <person name="Wilson R.K."/>
        </authorList>
    </citation>
    <scope>NUCLEOTIDE SEQUENCE [LARGE SCALE GENOMIC DNA]</scope>
    <source>
        <strain evidence="2">ATCC 8483 / DSM 1896 / JCM 5824 / BCRC 10623 / CCUG 4943 / NCTC 11153</strain>
    </source>
</reference>
<evidence type="ECO:0000313" key="1">
    <source>
        <dbReference type="EMBL" id="EDO13668.1"/>
    </source>
</evidence>
<proteinExistence type="predicted"/>
<accession>A0AAN3DC25</accession>
<sequence>MGNRSLFYFPKNILAGEKMVFYKRNMVFFFKMEQKQEK</sequence>
<dbReference type="Proteomes" id="UP000005475">
    <property type="component" value="Unassembled WGS sequence"/>
</dbReference>
<reference evidence="2" key="2">
    <citation type="submission" date="2007-04" db="EMBL/GenBank/DDBJ databases">
        <title>Draft genome sequence of Bacteroides ovatus (ATCC 8483).</title>
        <authorList>
            <person name="Sudarsanam P."/>
            <person name="Ley R."/>
            <person name="Guruge J."/>
            <person name="Turnbaugh P.J."/>
            <person name="Mahowald M."/>
            <person name="Liep D."/>
            <person name="Gordon J."/>
        </authorList>
    </citation>
    <scope>NUCLEOTIDE SEQUENCE [LARGE SCALE GENOMIC DNA]</scope>
    <source>
        <strain evidence="2">ATCC 8483 / DSM 1896 / JCM 5824 / BCRC 10623 / CCUG 4943 / NCTC 11153</strain>
    </source>
</reference>
<comment type="caution">
    <text evidence="1">The sequence shown here is derived from an EMBL/GenBank/DDBJ whole genome shotgun (WGS) entry which is preliminary data.</text>
</comment>
<gene>
    <name evidence="1" type="ORF">BACOVA_00711</name>
</gene>
<evidence type="ECO:0000313" key="2">
    <source>
        <dbReference type="Proteomes" id="UP000005475"/>
    </source>
</evidence>